<protein>
    <submittedName>
        <fullName evidence="3">Uncharacterized protein</fullName>
    </submittedName>
</protein>
<feature type="region of interest" description="Disordered" evidence="1">
    <location>
        <begin position="131"/>
        <end position="200"/>
    </location>
</feature>
<dbReference type="VEuPathDB" id="VectorBase:SCAU004903"/>
<gene>
    <name evidence="3" type="primary">106094241</name>
</gene>
<feature type="compositionally biased region" description="Polar residues" evidence="1">
    <location>
        <begin position="326"/>
        <end position="341"/>
    </location>
</feature>
<feature type="compositionally biased region" description="Low complexity" evidence="1">
    <location>
        <begin position="136"/>
        <end position="200"/>
    </location>
</feature>
<sequence length="374" mass="42298">MNFFHTLAILVTVISLTQVQADVSVSGEKKHNDVRNEGYTYPQPQVKQDDDKQKGDSTTYRHSKPKAIDDPLPEKVNYVYPVVVDFQHAEEHQWKPLFEPVFAPSYLTPKEELSPPLDKYRAKDSFKHTITRKPYSSNSSSLKSQTATSAGKSHSTTTQRTTTLKPKTTTTTRKVITTTTPKRTSTTRKTPTTKATTPRSTITTRFTTPRIYATTKKLSTTTKAPAIHRPILFEPQSMEDEYKPEMQYPAKFNAFKTGDEDMVYVNHHHGPKSSFELFNVHDEIPLLSSPPEVIFKPGDDTSFADDLTVFDDYEHTFGPPRRWPKHSTTTAKPEDYSTSPKSLGHESLDDKSSDVTANSNHGYVYEKPSLAFET</sequence>
<dbReference type="Proteomes" id="UP000095300">
    <property type="component" value="Unassembled WGS sequence"/>
</dbReference>
<organism evidence="3 4">
    <name type="scientific">Stomoxys calcitrans</name>
    <name type="common">Stable fly</name>
    <name type="synonym">Conops calcitrans</name>
    <dbReference type="NCBI Taxonomy" id="35570"/>
    <lineage>
        <taxon>Eukaryota</taxon>
        <taxon>Metazoa</taxon>
        <taxon>Ecdysozoa</taxon>
        <taxon>Arthropoda</taxon>
        <taxon>Hexapoda</taxon>
        <taxon>Insecta</taxon>
        <taxon>Pterygota</taxon>
        <taxon>Neoptera</taxon>
        <taxon>Endopterygota</taxon>
        <taxon>Diptera</taxon>
        <taxon>Brachycera</taxon>
        <taxon>Muscomorpha</taxon>
        <taxon>Muscoidea</taxon>
        <taxon>Muscidae</taxon>
        <taxon>Stomoxys</taxon>
    </lineage>
</organism>
<feature type="signal peptide" evidence="2">
    <location>
        <begin position="1"/>
        <end position="21"/>
    </location>
</feature>
<reference evidence="3" key="1">
    <citation type="submission" date="2020-05" db="UniProtKB">
        <authorList>
            <consortium name="EnsemblMetazoa"/>
        </authorList>
    </citation>
    <scope>IDENTIFICATION</scope>
    <source>
        <strain evidence="3">USDA</strain>
    </source>
</reference>
<evidence type="ECO:0000313" key="4">
    <source>
        <dbReference type="Proteomes" id="UP000095300"/>
    </source>
</evidence>
<keyword evidence="4" id="KW-1185">Reference proteome</keyword>
<dbReference type="KEGG" id="scac:106094241"/>
<feature type="compositionally biased region" description="Basic and acidic residues" evidence="1">
    <location>
        <begin position="27"/>
        <end position="36"/>
    </location>
</feature>
<keyword evidence="2" id="KW-0732">Signal</keyword>
<feature type="compositionally biased region" description="Basic and acidic residues" evidence="1">
    <location>
        <begin position="343"/>
        <end position="353"/>
    </location>
</feature>
<evidence type="ECO:0000313" key="3">
    <source>
        <dbReference type="EnsemblMetazoa" id="SCAU004903-PA"/>
    </source>
</evidence>
<dbReference type="AlphaFoldDB" id="A0A1I8P515"/>
<name>A0A1I8P515_STOCA</name>
<evidence type="ECO:0000256" key="2">
    <source>
        <dbReference type="SAM" id="SignalP"/>
    </source>
</evidence>
<dbReference type="EnsemblMetazoa" id="SCAU004903-RA">
    <property type="protein sequence ID" value="SCAU004903-PA"/>
    <property type="gene ID" value="SCAU004903"/>
</dbReference>
<feature type="region of interest" description="Disordered" evidence="1">
    <location>
        <begin position="320"/>
        <end position="360"/>
    </location>
</feature>
<feature type="region of interest" description="Disordered" evidence="1">
    <location>
        <begin position="26"/>
        <end position="68"/>
    </location>
</feature>
<accession>A0A1I8P515</accession>
<evidence type="ECO:0000256" key="1">
    <source>
        <dbReference type="SAM" id="MobiDB-lite"/>
    </source>
</evidence>
<proteinExistence type="predicted"/>
<feature type="chain" id="PRO_5009326036" evidence="2">
    <location>
        <begin position="22"/>
        <end position="374"/>
    </location>
</feature>
<dbReference type="OrthoDB" id="8019599at2759"/>